<evidence type="ECO:0000313" key="1">
    <source>
        <dbReference type="EMBL" id="KIJ96296.1"/>
    </source>
</evidence>
<evidence type="ECO:0000313" key="2">
    <source>
        <dbReference type="Proteomes" id="UP000054477"/>
    </source>
</evidence>
<dbReference type="Proteomes" id="UP000054477">
    <property type="component" value="Unassembled WGS sequence"/>
</dbReference>
<dbReference type="EMBL" id="KN838726">
    <property type="protein sequence ID" value="KIJ96296.1"/>
    <property type="molecule type" value="Genomic_DNA"/>
</dbReference>
<gene>
    <name evidence="1" type="ORF">K443DRAFT_10745</name>
</gene>
<reference evidence="2" key="2">
    <citation type="submission" date="2015-01" db="EMBL/GenBank/DDBJ databases">
        <title>Evolutionary Origins and Diversification of the Mycorrhizal Mutualists.</title>
        <authorList>
            <consortium name="DOE Joint Genome Institute"/>
            <consortium name="Mycorrhizal Genomics Consortium"/>
            <person name="Kohler A."/>
            <person name="Kuo A."/>
            <person name="Nagy L.G."/>
            <person name="Floudas D."/>
            <person name="Copeland A."/>
            <person name="Barry K.W."/>
            <person name="Cichocki N."/>
            <person name="Veneault-Fourrey C."/>
            <person name="LaButti K."/>
            <person name="Lindquist E.A."/>
            <person name="Lipzen A."/>
            <person name="Lundell T."/>
            <person name="Morin E."/>
            <person name="Murat C."/>
            <person name="Riley R."/>
            <person name="Ohm R."/>
            <person name="Sun H."/>
            <person name="Tunlid A."/>
            <person name="Henrissat B."/>
            <person name="Grigoriev I.V."/>
            <person name="Hibbett D.S."/>
            <person name="Martin F."/>
        </authorList>
    </citation>
    <scope>NUCLEOTIDE SEQUENCE [LARGE SCALE GENOMIC DNA]</scope>
    <source>
        <strain evidence="2">LaAM-08-1</strain>
    </source>
</reference>
<dbReference type="HOGENOM" id="CLU_2264183_0_0_1"/>
<dbReference type="AlphaFoldDB" id="A0A0C9XF33"/>
<keyword evidence="2" id="KW-1185">Reference proteome</keyword>
<name>A0A0C9XF33_9AGAR</name>
<organism evidence="1 2">
    <name type="scientific">Laccaria amethystina LaAM-08-1</name>
    <dbReference type="NCBI Taxonomy" id="1095629"/>
    <lineage>
        <taxon>Eukaryota</taxon>
        <taxon>Fungi</taxon>
        <taxon>Dikarya</taxon>
        <taxon>Basidiomycota</taxon>
        <taxon>Agaricomycotina</taxon>
        <taxon>Agaricomycetes</taxon>
        <taxon>Agaricomycetidae</taxon>
        <taxon>Agaricales</taxon>
        <taxon>Agaricineae</taxon>
        <taxon>Hydnangiaceae</taxon>
        <taxon>Laccaria</taxon>
    </lineage>
</organism>
<proteinExistence type="predicted"/>
<protein>
    <submittedName>
        <fullName evidence="1">Uncharacterized protein</fullName>
    </submittedName>
</protein>
<reference evidence="1 2" key="1">
    <citation type="submission" date="2014-04" db="EMBL/GenBank/DDBJ databases">
        <authorList>
            <consortium name="DOE Joint Genome Institute"/>
            <person name="Kuo A."/>
            <person name="Kohler A."/>
            <person name="Nagy L.G."/>
            <person name="Floudas D."/>
            <person name="Copeland A."/>
            <person name="Barry K.W."/>
            <person name="Cichocki N."/>
            <person name="Veneault-Fourrey C."/>
            <person name="LaButti K."/>
            <person name="Lindquist E.A."/>
            <person name="Lipzen A."/>
            <person name="Lundell T."/>
            <person name="Morin E."/>
            <person name="Murat C."/>
            <person name="Sun H."/>
            <person name="Tunlid A."/>
            <person name="Henrissat B."/>
            <person name="Grigoriev I.V."/>
            <person name="Hibbett D.S."/>
            <person name="Martin F."/>
            <person name="Nordberg H.P."/>
            <person name="Cantor M.N."/>
            <person name="Hua S.X."/>
        </authorList>
    </citation>
    <scope>NUCLEOTIDE SEQUENCE [LARGE SCALE GENOMIC DNA]</scope>
    <source>
        <strain evidence="1 2">LaAM-08-1</strain>
    </source>
</reference>
<sequence length="103" mass="11681">MSPEPLDIFIHIFHRIHKASSAPSYISESYSCPKHSYFQIFRIIHICHAGCLQDLHGRSHIPHSASSALLTQWYASPNDSIAQQYAQAHTPAFIHFGLFIHTV</sequence>
<accession>A0A0C9XF33</accession>